<accession>A0A1I1AFJ3</accession>
<name>A0A1I1AFJ3_9PSEU</name>
<comment type="function">
    <text evidence="1 11">Catalyzes the synthesis of alpha-ribazole-5'-phosphate from nicotinate mononucleotide (NAMN) and 5,6-dimethylbenzimidazole (DMB).</text>
</comment>
<evidence type="ECO:0000256" key="9">
    <source>
        <dbReference type="ARBA" id="ARBA00030686"/>
    </source>
</evidence>
<keyword evidence="7 11" id="KW-0328">Glycosyltransferase</keyword>
<dbReference type="Pfam" id="PF02277">
    <property type="entry name" value="DBI_PRT"/>
    <property type="match status" value="1"/>
</dbReference>
<dbReference type="InterPro" id="IPR036087">
    <property type="entry name" value="Nict_dMeBzImd_PRibTrfase_sf"/>
</dbReference>
<evidence type="ECO:0000256" key="7">
    <source>
        <dbReference type="ARBA" id="ARBA00022676"/>
    </source>
</evidence>
<protein>
    <recommendedName>
        <fullName evidence="5 11">Nicotinate-nucleotide--dimethylbenzimidazole phosphoribosyltransferase</fullName>
        <shortName evidence="11">NN:DBI PRT</shortName>
        <ecNumber evidence="4 11">2.4.2.21</ecNumber>
    </recommendedName>
    <alternativeName>
        <fullName evidence="9 11">N(1)-alpha-phosphoribosyltransferase</fullName>
    </alternativeName>
</protein>
<dbReference type="PANTHER" id="PTHR43463:SF1">
    <property type="entry name" value="NICOTINATE-NUCLEOTIDE--DIMETHYLBENZIMIDAZOLE PHOSPHORIBOSYLTRANSFERASE"/>
    <property type="match status" value="1"/>
</dbReference>
<evidence type="ECO:0000256" key="6">
    <source>
        <dbReference type="ARBA" id="ARBA00022573"/>
    </source>
</evidence>
<dbReference type="PANTHER" id="PTHR43463">
    <property type="entry name" value="NICOTINATE-NUCLEOTIDE--DIMETHYLBENZIMIDAZOLE PHOSPHORIBOSYLTRANSFERASE"/>
    <property type="match status" value="1"/>
</dbReference>
<evidence type="ECO:0000256" key="4">
    <source>
        <dbReference type="ARBA" id="ARBA00011991"/>
    </source>
</evidence>
<dbReference type="HAMAP" id="MF_00230">
    <property type="entry name" value="CobT"/>
    <property type="match status" value="1"/>
</dbReference>
<evidence type="ECO:0000256" key="2">
    <source>
        <dbReference type="ARBA" id="ARBA00005049"/>
    </source>
</evidence>
<dbReference type="Gene3D" id="3.40.50.10210">
    <property type="match status" value="1"/>
</dbReference>
<dbReference type="STRING" id="490629.SAMN05216266_10949"/>
<dbReference type="NCBIfam" id="TIGR03160">
    <property type="entry name" value="cobT_DBIPRT"/>
    <property type="match status" value="1"/>
</dbReference>
<comment type="similarity">
    <text evidence="3 11">Belongs to the CobT family.</text>
</comment>
<dbReference type="GO" id="GO:0009236">
    <property type="term" value="P:cobalamin biosynthetic process"/>
    <property type="evidence" value="ECO:0007669"/>
    <property type="project" value="UniProtKB-UniRule"/>
</dbReference>
<dbReference type="SUPFAM" id="SSF52733">
    <property type="entry name" value="Nicotinate mononucleotide:5,6-dimethylbenzimidazole phosphoribosyltransferase (CobT)"/>
    <property type="match status" value="1"/>
</dbReference>
<dbReference type="NCBIfam" id="NF000996">
    <property type="entry name" value="PRK00105.1"/>
    <property type="match status" value="1"/>
</dbReference>
<dbReference type="CDD" id="cd02439">
    <property type="entry name" value="DMB-PRT_CobT"/>
    <property type="match status" value="1"/>
</dbReference>
<evidence type="ECO:0000313" key="12">
    <source>
        <dbReference type="EMBL" id="SFB36252.1"/>
    </source>
</evidence>
<sequence length="363" mass="36991">MNAEIGSPDPDRSLADLSFDQVAQPDELARAEALRRHSMLVKPPGSLGRLEELGAWIAACQGRPTPRPFTRARVIVFAGDHGVAARGVSANPPETTGELLGTVLAGGAAINVLASTAGATVRVVDIAVDTDGAESAVSEFKVRRGSGSIDREDALSDAEVHAALLAGRQIADAEVDGGADLLVAADLGVGGSTVASTLVAALTGAEPVAVIGRGSGVDDNGWMRKAAAVRDALRRARAVLSDPVALLRTSGGADVAAMAGFLAQAAVRRTPVLLDGLTVGAAALVAEELAPGARSWWVAAHRSSEPAHAMVLEHLDLEPLLDLDIRLGEGAGAAAALPLLFMSARLLAEVATREQAGVPDPEA</sequence>
<dbReference type="EC" id="2.4.2.21" evidence="4 11"/>
<dbReference type="InterPro" id="IPR003200">
    <property type="entry name" value="Nict_dMeBzImd_PRibTrfase"/>
</dbReference>
<evidence type="ECO:0000256" key="8">
    <source>
        <dbReference type="ARBA" id="ARBA00022679"/>
    </source>
</evidence>
<evidence type="ECO:0000313" key="13">
    <source>
        <dbReference type="Proteomes" id="UP000243799"/>
    </source>
</evidence>
<dbReference type="UniPathway" id="UPA00061">
    <property type="reaction ID" value="UER00516"/>
</dbReference>
<keyword evidence="6 11" id="KW-0169">Cobalamin biosynthesis</keyword>
<evidence type="ECO:0000256" key="10">
    <source>
        <dbReference type="ARBA" id="ARBA00047340"/>
    </source>
</evidence>
<reference evidence="13" key="1">
    <citation type="submission" date="2016-10" db="EMBL/GenBank/DDBJ databases">
        <authorList>
            <person name="Varghese N."/>
            <person name="Submissions S."/>
        </authorList>
    </citation>
    <scope>NUCLEOTIDE SEQUENCE [LARGE SCALE GENOMIC DNA]</scope>
    <source>
        <strain evidence="13">CGMCC 4.3568</strain>
    </source>
</reference>
<dbReference type="Gene3D" id="1.10.1610.10">
    <property type="match status" value="1"/>
</dbReference>
<keyword evidence="13" id="KW-1185">Reference proteome</keyword>
<keyword evidence="8 11" id="KW-0808">Transferase</keyword>
<evidence type="ECO:0000256" key="11">
    <source>
        <dbReference type="HAMAP-Rule" id="MF_00230"/>
    </source>
</evidence>
<evidence type="ECO:0000256" key="5">
    <source>
        <dbReference type="ARBA" id="ARBA00015486"/>
    </source>
</evidence>
<dbReference type="GO" id="GO:0008939">
    <property type="term" value="F:nicotinate-nucleotide-dimethylbenzimidazole phosphoribosyltransferase activity"/>
    <property type="evidence" value="ECO:0007669"/>
    <property type="project" value="UniProtKB-UniRule"/>
</dbReference>
<proteinExistence type="inferred from homology"/>
<evidence type="ECO:0000256" key="3">
    <source>
        <dbReference type="ARBA" id="ARBA00007110"/>
    </source>
</evidence>
<dbReference type="Proteomes" id="UP000243799">
    <property type="component" value="Unassembled WGS sequence"/>
</dbReference>
<dbReference type="InterPro" id="IPR017846">
    <property type="entry name" value="Nict_dMeBzImd_PRibTrfase_bact"/>
</dbReference>
<organism evidence="12 13">
    <name type="scientific">Amycolatopsis marina</name>
    <dbReference type="NCBI Taxonomy" id="490629"/>
    <lineage>
        <taxon>Bacteria</taxon>
        <taxon>Bacillati</taxon>
        <taxon>Actinomycetota</taxon>
        <taxon>Actinomycetes</taxon>
        <taxon>Pseudonocardiales</taxon>
        <taxon>Pseudonocardiaceae</taxon>
        <taxon>Amycolatopsis</taxon>
    </lineage>
</organism>
<comment type="catalytic activity">
    <reaction evidence="10 11">
        <text>5,6-dimethylbenzimidazole + nicotinate beta-D-ribonucleotide = alpha-ribazole 5'-phosphate + nicotinate + H(+)</text>
        <dbReference type="Rhea" id="RHEA:11196"/>
        <dbReference type="ChEBI" id="CHEBI:15378"/>
        <dbReference type="ChEBI" id="CHEBI:15890"/>
        <dbReference type="ChEBI" id="CHEBI:32544"/>
        <dbReference type="ChEBI" id="CHEBI:57502"/>
        <dbReference type="ChEBI" id="CHEBI:57918"/>
        <dbReference type="EC" id="2.4.2.21"/>
    </reaction>
</comment>
<dbReference type="AlphaFoldDB" id="A0A1I1AFJ3"/>
<evidence type="ECO:0000256" key="1">
    <source>
        <dbReference type="ARBA" id="ARBA00002197"/>
    </source>
</evidence>
<gene>
    <name evidence="11" type="primary">cobT</name>
    <name evidence="12" type="ORF">SAMN05216266_10949</name>
</gene>
<comment type="pathway">
    <text evidence="2 11">Nucleoside biosynthesis; alpha-ribazole biosynthesis; alpha-ribazole from 5,6-dimethylbenzimidazole: step 1/2.</text>
</comment>
<dbReference type="EMBL" id="FOKG01000009">
    <property type="protein sequence ID" value="SFB36252.1"/>
    <property type="molecule type" value="Genomic_DNA"/>
</dbReference>
<dbReference type="InterPro" id="IPR023195">
    <property type="entry name" value="Nict_dMeBzImd_PRibTrfase_N"/>
</dbReference>
<feature type="active site" description="Proton acceptor" evidence="11">
    <location>
        <position position="329"/>
    </location>
</feature>